<organism evidence="2 3">
    <name type="scientific">Prevotella pectinovora</name>
    <dbReference type="NCBI Taxonomy" id="1602169"/>
    <lineage>
        <taxon>Bacteria</taxon>
        <taxon>Pseudomonadati</taxon>
        <taxon>Bacteroidota</taxon>
        <taxon>Bacteroidia</taxon>
        <taxon>Bacteroidales</taxon>
        <taxon>Prevotellaceae</taxon>
        <taxon>Prevotella</taxon>
    </lineage>
</organism>
<evidence type="ECO:0000256" key="1">
    <source>
        <dbReference type="SAM" id="Coils"/>
    </source>
</evidence>
<evidence type="ECO:0000313" key="2">
    <source>
        <dbReference type="EMBL" id="KIP61328.1"/>
    </source>
</evidence>
<comment type="caution">
    <text evidence="2">The sequence shown here is derived from an EMBL/GenBank/DDBJ whole genome shotgun (WGS) entry which is preliminary data.</text>
</comment>
<reference evidence="2 3" key="1">
    <citation type="submission" date="2015-01" db="EMBL/GenBank/DDBJ databases">
        <title>Comparative genomics of non-oral Prevotella species.</title>
        <authorList>
            <person name="Accetto T."/>
            <person name="Nograsek B."/>
            <person name="Avgustin G."/>
        </authorList>
    </citation>
    <scope>NUCLEOTIDE SEQUENCE [LARGE SCALE GENOMIC DNA]</scope>
    <source>
        <strain evidence="2 3">P5-119</strain>
    </source>
</reference>
<dbReference type="AlphaFoldDB" id="A0A0D0ISJ1"/>
<sequence length="383" mass="45408">MKYLLFQNKTYSEFKDVNFLDEFSINKEMFEDIVTLGCSVFADHILFDEEYPCPINDVVFSDEMPIYDFGKTLEEIEHKIYEIRGKFNIDTKRSLDALVREIKEIKKESEDTNKNPDKIIYILDSIKNCIGDNDDEFSREFNKELEVLMHQIFHHEIDEHIILDKIYMLINRTLKIYKNSLDELENLNSIDKKAYNIKILRLGEYKPATRTIVLYYNNIKKVKPYEPESLMKIVFMHELIHALLHPFDLDDNYYFEKLEEPICEYGALCLASLYHNGVLFDMAYEHVANKKKWVPLHHYGFGCYLYDREKLDTDENPCGRFVAALYLQKTKVLTAPHGSNITRRPTFDILIDSFNKVFVGIKDYPRDSQKTLFDKLYKLKSHI</sequence>
<dbReference type="EMBL" id="JXQK01000067">
    <property type="protein sequence ID" value="KIP61328.1"/>
    <property type="molecule type" value="Genomic_DNA"/>
</dbReference>
<name>A0A0D0ISJ1_9BACT</name>
<dbReference type="STRING" id="1602171.ST44_09655"/>
<feature type="coiled-coil region" evidence="1">
    <location>
        <begin position="88"/>
        <end position="115"/>
    </location>
</feature>
<proteinExistence type="predicted"/>
<evidence type="ECO:0000313" key="3">
    <source>
        <dbReference type="Proteomes" id="UP000032046"/>
    </source>
</evidence>
<gene>
    <name evidence="2" type="ORF">ST44_09655</name>
</gene>
<dbReference type="Proteomes" id="UP000032046">
    <property type="component" value="Unassembled WGS sequence"/>
</dbReference>
<keyword evidence="3" id="KW-1185">Reference proteome</keyword>
<accession>A0A0D0ISJ1</accession>
<protein>
    <submittedName>
        <fullName evidence="2">Contig67, whole genome shotgun sequence</fullName>
    </submittedName>
</protein>
<dbReference type="RefSeq" id="WP_042519715.1">
    <property type="nucleotide sequence ID" value="NZ_JXQK01000067.1"/>
</dbReference>
<keyword evidence="1" id="KW-0175">Coiled coil</keyword>